<dbReference type="InterPro" id="IPR025714">
    <property type="entry name" value="Methyltranfer_dom"/>
</dbReference>
<dbReference type="PANTHER" id="PTHR23257:SF963">
    <property type="entry name" value="AT08303P"/>
    <property type="match status" value="1"/>
</dbReference>
<dbReference type="InterPro" id="IPR059179">
    <property type="entry name" value="MLKL-like_MCAfunc"/>
</dbReference>
<dbReference type="Pfam" id="PF08238">
    <property type="entry name" value="Sel1"/>
    <property type="match status" value="2"/>
</dbReference>
<evidence type="ECO:0000259" key="2">
    <source>
        <dbReference type="PROSITE" id="PS50011"/>
    </source>
</evidence>
<keyword evidence="4" id="KW-1185">Reference proteome</keyword>
<name>A0ABM8VXR2_GIGMA</name>
<dbReference type="Pfam" id="PF07714">
    <property type="entry name" value="PK_Tyr_Ser-Thr"/>
    <property type="match status" value="1"/>
</dbReference>
<dbReference type="CDD" id="cd21037">
    <property type="entry name" value="MLKL_NTD"/>
    <property type="match status" value="1"/>
</dbReference>
<organism evidence="3 4">
    <name type="scientific">Gigaspora margarita</name>
    <dbReference type="NCBI Taxonomy" id="4874"/>
    <lineage>
        <taxon>Eukaryota</taxon>
        <taxon>Fungi</taxon>
        <taxon>Fungi incertae sedis</taxon>
        <taxon>Mucoromycota</taxon>
        <taxon>Glomeromycotina</taxon>
        <taxon>Glomeromycetes</taxon>
        <taxon>Diversisporales</taxon>
        <taxon>Gigasporaceae</taxon>
        <taxon>Gigaspora</taxon>
    </lineage>
</organism>
<dbReference type="InterPro" id="IPR011990">
    <property type="entry name" value="TPR-like_helical_dom_sf"/>
</dbReference>
<reference evidence="3 4" key="1">
    <citation type="submission" date="2021-06" db="EMBL/GenBank/DDBJ databases">
        <authorList>
            <person name="Kallberg Y."/>
            <person name="Tangrot J."/>
            <person name="Rosling A."/>
        </authorList>
    </citation>
    <scope>NUCLEOTIDE SEQUENCE [LARGE SCALE GENOMIC DNA]</scope>
    <source>
        <strain evidence="3 4">120-4 pot B 10/14</strain>
    </source>
</reference>
<dbReference type="Gene3D" id="1.25.40.10">
    <property type="entry name" value="Tetratricopeptide repeat domain"/>
    <property type="match status" value="1"/>
</dbReference>
<dbReference type="InterPro" id="IPR011009">
    <property type="entry name" value="Kinase-like_dom_sf"/>
</dbReference>
<evidence type="ECO:0000313" key="3">
    <source>
        <dbReference type="EMBL" id="CAG8473116.1"/>
    </source>
</evidence>
<dbReference type="InterPro" id="IPR006597">
    <property type="entry name" value="Sel1-like"/>
</dbReference>
<dbReference type="SUPFAM" id="SSF53335">
    <property type="entry name" value="S-adenosyl-L-methionine-dependent methyltransferases"/>
    <property type="match status" value="1"/>
</dbReference>
<dbReference type="SUPFAM" id="SSF56112">
    <property type="entry name" value="Protein kinase-like (PK-like)"/>
    <property type="match status" value="1"/>
</dbReference>
<dbReference type="PROSITE" id="PS50011">
    <property type="entry name" value="PROTEIN_KINASE_DOM"/>
    <property type="match status" value="1"/>
</dbReference>
<comment type="caution">
    <text evidence="3">The sequence shown here is derived from an EMBL/GenBank/DDBJ whole genome shotgun (WGS) entry which is preliminary data.</text>
</comment>
<dbReference type="InterPro" id="IPR001245">
    <property type="entry name" value="Ser-Thr/Tyr_kinase_cat_dom"/>
</dbReference>
<dbReference type="Pfam" id="PF13847">
    <property type="entry name" value="Methyltransf_31"/>
    <property type="match status" value="1"/>
</dbReference>
<protein>
    <submittedName>
        <fullName evidence="3">35707_t:CDS:1</fullName>
    </submittedName>
</protein>
<dbReference type="InterPro" id="IPR029063">
    <property type="entry name" value="SAM-dependent_MTases_sf"/>
</dbReference>
<accession>A0ABM8VXR2</accession>
<dbReference type="InterPro" id="IPR054000">
    <property type="entry name" value="MLKL_N"/>
</dbReference>
<sequence length="969" mass="111200">MESPSAQTDSWSPSNYSYHARFVSTIPQDLISLLSPKSHERILDLGCGDGVLTFQIQQMCKECIGIDKSSRMVEAARAAGCKDVRVVDGERLKEWAISEGFEGTFDAVFSNAEFSNLNAFCKFKAIHWIKNQEAVVEGIRTCLKPGGRLVLEMGGKGNVQVIEKSMASALDKRGYNGASLSPWVFPSQETYSSLLTNASFQISSINLFPRPTKLPTDLRGWIDTFGHSYIQNLDDKEKEDVINEVIEMSKPEVYNEKDGKYLPGEQVETTPRPICVMPDNVADGFQVFENAVQPFLPFFQTVSTIIDSIMKAYKNGKCNQKICLALIDRVEIAQQAVKSLQRQQVENEELFRKQDYYDAWVRFITVLENINKFVKEVTQLSSLQKFLNANAVKDAFDKNIKEFEDVCKDLDFTLAIYDRNKRDVENKKIMEDIDVLTKTMRDMNDSFSEQMCEQMKEIAQLSEKFDQLMKRTTSIDSTLIKAYKDRVPEINPRELVSVPSFNDGKNIFKRTYRGIGVACKKILVERDDIKSCAEFAILHELRTCPYIIGFHGHSKINNSSVMVFDWASNGNLKELYKRNSIDWNTKLKIARDICNGLLFIHQCNILHHDIRCENILITECYEPKIANFWLSRTEQEVSVKIENILSIIRWLAPEKISQSQYDFNIKYDHQCEMYSFGMLLWELCHQRIPYENINSVPEIEQLVRSKKREKIMLDPSPIAQELFRIIKQAWNHTPSERPKVMNVLTTLKEAYEKHVPKGASPMIFPKQISNNNIPSYNLSSNINEGPHSDGYNFEKFPEDCALDNIPAIKTLIPFEMGYKAHQEKNYKVAWECFSGLADCGNNRAKYWKGYYLLSAYHVPKDTDAALKLFKEAADNCVSEAQLRYAFTLIENNSKEYSEIIKYIKMSADNGNEIALYNLGIIYMEGLYSEPINKEKAKHYARLAALKNYPKAIELLKKLNVEDVEMKDAC</sequence>
<dbReference type="CDD" id="cd02440">
    <property type="entry name" value="AdoMet_MTases"/>
    <property type="match status" value="1"/>
</dbReference>
<dbReference type="InterPro" id="IPR008266">
    <property type="entry name" value="Tyr_kinase_AS"/>
</dbReference>
<dbReference type="Pfam" id="PF22215">
    <property type="entry name" value="MLKL_N"/>
    <property type="match status" value="1"/>
</dbReference>
<dbReference type="SMART" id="SM00671">
    <property type="entry name" value="SEL1"/>
    <property type="match status" value="3"/>
</dbReference>
<dbReference type="InterPro" id="IPR036537">
    <property type="entry name" value="Adaptor_Cbl_N_dom_sf"/>
</dbReference>
<dbReference type="PROSITE" id="PS00109">
    <property type="entry name" value="PROTEIN_KINASE_TYR"/>
    <property type="match status" value="1"/>
</dbReference>
<dbReference type="EMBL" id="CAJVQB010000180">
    <property type="protein sequence ID" value="CAG8473116.1"/>
    <property type="molecule type" value="Genomic_DNA"/>
</dbReference>
<dbReference type="Gene3D" id="1.20.930.20">
    <property type="entry name" value="Adaptor protein Cbl, N-terminal domain"/>
    <property type="match status" value="1"/>
</dbReference>
<dbReference type="PANTHER" id="PTHR23257">
    <property type="entry name" value="SERINE-THREONINE PROTEIN KINASE"/>
    <property type="match status" value="1"/>
</dbReference>
<dbReference type="InterPro" id="IPR000719">
    <property type="entry name" value="Prot_kinase_dom"/>
</dbReference>
<feature type="coiled-coil region" evidence="1">
    <location>
        <begin position="323"/>
        <end position="353"/>
    </location>
</feature>
<dbReference type="Gene3D" id="1.10.510.10">
    <property type="entry name" value="Transferase(Phosphotransferase) domain 1"/>
    <property type="match status" value="1"/>
</dbReference>
<evidence type="ECO:0000313" key="4">
    <source>
        <dbReference type="Proteomes" id="UP000789901"/>
    </source>
</evidence>
<evidence type="ECO:0000256" key="1">
    <source>
        <dbReference type="SAM" id="Coils"/>
    </source>
</evidence>
<dbReference type="Proteomes" id="UP000789901">
    <property type="component" value="Unassembled WGS sequence"/>
</dbReference>
<gene>
    <name evidence="3" type="ORF">GMARGA_LOCUS873</name>
</gene>
<keyword evidence="1" id="KW-0175">Coiled coil</keyword>
<dbReference type="InterPro" id="IPR050167">
    <property type="entry name" value="Ser_Thr_protein_kinase"/>
</dbReference>
<feature type="domain" description="Protein kinase" evidence="2">
    <location>
        <begin position="490"/>
        <end position="751"/>
    </location>
</feature>
<proteinExistence type="predicted"/>
<dbReference type="SUPFAM" id="SSF81901">
    <property type="entry name" value="HCP-like"/>
    <property type="match status" value="1"/>
</dbReference>
<dbReference type="Gene3D" id="3.40.50.150">
    <property type="entry name" value="Vaccinia Virus protein VP39"/>
    <property type="match status" value="1"/>
</dbReference>